<keyword evidence="6" id="KW-1185">Reference proteome</keyword>
<dbReference type="SUPFAM" id="SSF55811">
    <property type="entry name" value="Nudix"/>
    <property type="match status" value="1"/>
</dbReference>
<feature type="domain" description="Nudix hydrolase" evidence="4">
    <location>
        <begin position="116"/>
        <end position="276"/>
    </location>
</feature>
<dbReference type="Pfam" id="PF00248">
    <property type="entry name" value="Aldo_ket_red"/>
    <property type="match status" value="1"/>
</dbReference>
<evidence type="ECO:0000313" key="6">
    <source>
        <dbReference type="Proteomes" id="UP001153069"/>
    </source>
</evidence>
<dbReference type="PROSITE" id="PS51462">
    <property type="entry name" value="NUDIX"/>
    <property type="match status" value="1"/>
</dbReference>
<gene>
    <name evidence="5" type="ORF">SEMRO_621_G176770.1</name>
</gene>
<comment type="similarity">
    <text evidence="1">Belongs to the aldo/keto reductase family.</text>
</comment>
<dbReference type="Pfam" id="PF00293">
    <property type="entry name" value="NUDIX"/>
    <property type="match status" value="1"/>
</dbReference>
<evidence type="ECO:0000313" key="5">
    <source>
        <dbReference type="EMBL" id="CAB9513912.1"/>
    </source>
</evidence>
<evidence type="ECO:0000256" key="2">
    <source>
        <dbReference type="ARBA" id="ARBA00022857"/>
    </source>
</evidence>
<dbReference type="PANTHER" id="PTHR43827:SF3">
    <property type="entry name" value="NADP-DEPENDENT OXIDOREDUCTASE DOMAIN-CONTAINING PROTEIN"/>
    <property type="match status" value="1"/>
</dbReference>
<comment type="caution">
    <text evidence="5">The sequence shown here is derived from an EMBL/GenBank/DDBJ whole genome shotgun (WGS) entry which is preliminary data.</text>
</comment>
<dbReference type="Gene3D" id="3.20.20.100">
    <property type="entry name" value="NADP-dependent oxidoreductase domain"/>
    <property type="match status" value="1"/>
</dbReference>
<accession>A0A9N8HIF7</accession>
<dbReference type="CDD" id="cd03424">
    <property type="entry name" value="NUDIX_ADPRase_Nudt5_UGPPase_Nudt14"/>
    <property type="match status" value="1"/>
</dbReference>
<dbReference type="InterPro" id="IPR000086">
    <property type="entry name" value="NUDIX_hydrolase_dom"/>
</dbReference>
<dbReference type="InterPro" id="IPR015797">
    <property type="entry name" value="NUDIX_hydrolase-like_dom_sf"/>
</dbReference>
<sequence length="577" mass="64686">MSNDDNDKEQLSFSFRGQSVPVTWSAAVSLEQANMTLVSKPFRNWVQRIESSKSSPGQRQIQIESVELQSVDMFGARGVGFAKIKSHCKLQITSNSSQEAASEDVTTTNLPGICLLRGDAVAILVALFCTEDDTVHSLLVEQPRIPIAQVDCLELPAGMMDDDTQTIKGMAVKEMEEECGIVIEDPSELIDLSQLAFEGQKVGADGIPMSQGGCDERMRLLYLEKFVTKAELDQMRNRTTGLREEGEVITLRIVPYEDVWRVSADSKAIIARFLVEQLRKEGKVPDPGKLATPLLEPTLKLPHTAGNIRMPQLAFGCYKVPDSSQGEEILNNAIQAGYRHFDTASYYNNEATVGRVLKRSGIPRDKFFLASKVWNDAQKEGRVRESVLQSLEALDFGGYWDLFLVHWPVPNHFIETYRELELLQQQGKIKAIGLSNFSIDEYETLVQSGIRVPPVVNQFEVSPFLYRPEDVEYFQQKHNMIVSASKAMHRGGALNNDVVQAIAKAHNVTPAQVMIRWSLQKNLVVLTMSSSLEHQRQNRDVTGFALSDEEMSRLDSLTDEETIKARVALEEERKKSM</sequence>
<reference evidence="5" key="1">
    <citation type="submission" date="2020-06" db="EMBL/GenBank/DDBJ databases">
        <authorList>
            <consortium name="Plant Systems Biology data submission"/>
        </authorList>
    </citation>
    <scope>NUCLEOTIDE SEQUENCE</scope>
    <source>
        <strain evidence="5">D6</strain>
    </source>
</reference>
<dbReference type="Gene3D" id="3.90.79.10">
    <property type="entry name" value="Nucleoside Triphosphate Pyrophosphohydrolase"/>
    <property type="match status" value="1"/>
</dbReference>
<dbReference type="PRINTS" id="PR00069">
    <property type="entry name" value="ALDKETRDTASE"/>
</dbReference>
<keyword evidence="3" id="KW-0560">Oxidoreductase</keyword>
<dbReference type="SUPFAM" id="SSF51430">
    <property type="entry name" value="NAD(P)-linked oxidoreductase"/>
    <property type="match status" value="1"/>
</dbReference>
<organism evidence="5 6">
    <name type="scientific">Seminavis robusta</name>
    <dbReference type="NCBI Taxonomy" id="568900"/>
    <lineage>
        <taxon>Eukaryota</taxon>
        <taxon>Sar</taxon>
        <taxon>Stramenopiles</taxon>
        <taxon>Ochrophyta</taxon>
        <taxon>Bacillariophyta</taxon>
        <taxon>Bacillariophyceae</taxon>
        <taxon>Bacillariophycidae</taxon>
        <taxon>Naviculales</taxon>
        <taxon>Naviculaceae</taxon>
        <taxon>Seminavis</taxon>
    </lineage>
</organism>
<dbReference type="InterPro" id="IPR018170">
    <property type="entry name" value="Aldo/ket_reductase_CS"/>
</dbReference>
<dbReference type="AlphaFoldDB" id="A0A9N8HIF7"/>
<dbReference type="GO" id="GO:0016616">
    <property type="term" value="F:oxidoreductase activity, acting on the CH-OH group of donors, NAD or NADP as acceptor"/>
    <property type="evidence" value="ECO:0007669"/>
    <property type="project" value="UniProtKB-ARBA"/>
</dbReference>
<dbReference type="PROSITE" id="PS00798">
    <property type="entry name" value="ALDOKETO_REDUCTASE_1"/>
    <property type="match status" value="1"/>
</dbReference>
<proteinExistence type="inferred from homology"/>
<evidence type="ECO:0000259" key="4">
    <source>
        <dbReference type="PROSITE" id="PS51462"/>
    </source>
</evidence>
<dbReference type="PROSITE" id="PS00062">
    <property type="entry name" value="ALDOKETO_REDUCTASE_2"/>
    <property type="match status" value="1"/>
</dbReference>
<dbReference type="InterPro" id="IPR023210">
    <property type="entry name" value="NADP_OxRdtase_dom"/>
</dbReference>
<protein>
    <submittedName>
        <fullName evidence="5">Diketo-D-gluconic acid reductase</fullName>
    </submittedName>
</protein>
<dbReference type="CDD" id="cd19071">
    <property type="entry name" value="AKR_AKR1-5-like"/>
    <property type="match status" value="1"/>
</dbReference>
<evidence type="ECO:0000256" key="3">
    <source>
        <dbReference type="ARBA" id="ARBA00023002"/>
    </source>
</evidence>
<dbReference type="InterPro" id="IPR036812">
    <property type="entry name" value="NAD(P)_OxRdtase_dom_sf"/>
</dbReference>
<dbReference type="Proteomes" id="UP001153069">
    <property type="component" value="Unassembled WGS sequence"/>
</dbReference>
<dbReference type="PANTHER" id="PTHR43827">
    <property type="entry name" value="2,5-DIKETO-D-GLUCONIC ACID REDUCTASE"/>
    <property type="match status" value="1"/>
</dbReference>
<evidence type="ECO:0000256" key="1">
    <source>
        <dbReference type="ARBA" id="ARBA00007905"/>
    </source>
</evidence>
<dbReference type="InterPro" id="IPR020471">
    <property type="entry name" value="AKR"/>
</dbReference>
<name>A0A9N8HIF7_9STRA</name>
<dbReference type="OrthoDB" id="416253at2759"/>
<dbReference type="EMBL" id="CAICTM010000620">
    <property type="protein sequence ID" value="CAB9513912.1"/>
    <property type="molecule type" value="Genomic_DNA"/>
</dbReference>
<keyword evidence="2" id="KW-0521">NADP</keyword>